<comment type="caution">
    <text evidence="4">The sequence shown here is derived from an EMBL/GenBank/DDBJ whole genome shotgun (WGS) entry which is preliminary data.</text>
</comment>
<dbReference type="EMBL" id="VTEI01000003">
    <property type="protein sequence ID" value="TYS17696.1"/>
    <property type="molecule type" value="Genomic_DNA"/>
</dbReference>
<feature type="compositionally biased region" description="Polar residues" evidence="1">
    <location>
        <begin position="86"/>
        <end position="96"/>
    </location>
</feature>
<dbReference type="Proteomes" id="UP000322267">
    <property type="component" value="Unassembled WGS sequence"/>
</dbReference>
<accession>A0A5D4NWK0</accession>
<name>A0A5D4NWK0_9BACI</name>
<feature type="compositionally biased region" description="Basic and acidic residues" evidence="1">
    <location>
        <begin position="39"/>
        <end position="82"/>
    </location>
</feature>
<dbReference type="AlphaFoldDB" id="A0A5D4NWK0"/>
<reference evidence="4 5" key="1">
    <citation type="submission" date="2019-08" db="EMBL/GenBank/DDBJ databases">
        <title>Bacillus genomes from the desert of Cuatro Cienegas, Coahuila.</title>
        <authorList>
            <person name="Olmedo-Alvarez G."/>
        </authorList>
    </citation>
    <scope>NUCLEOTIDE SEQUENCE [LARGE SCALE GENOMIC DNA]</scope>
    <source>
        <strain evidence="4 5">CH34_1T</strain>
    </source>
</reference>
<sequence length="279" mass="30104">MKRLIIAALMLLLLVLAGCAKDEVGAPGENASGQQSEETAEKEAFDDPIAEKEETDTEKEASIDDGENDSKATEEASEKESSNESVQENSTTTNTPAKPEPSEQSAEKKQAEPARSESSEAKNPKEETSSSSSQKKEEEKPVKQEEKTSPPKQEEKTPPPKQEPPKQPEKPKQTVTITIAAPDVKGTILPVTAVEISEGDTVLSVTQKITKAKGIQLSVSGSNATAYVEGIDNLFEMDQGPLSGWEVSVDGKKLDRSTGIYGVTPGQAIKWHYTKNYTE</sequence>
<evidence type="ECO:0000313" key="5">
    <source>
        <dbReference type="Proteomes" id="UP000322267"/>
    </source>
</evidence>
<dbReference type="PROSITE" id="PS51257">
    <property type="entry name" value="PROKAR_LIPOPROTEIN"/>
    <property type="match status" value="1"/>
</dbReference>
<feature type="domain" description="Transcobalamin-like C-terminal" evidence="3">
    <location>
        <begin position="199"/>
        <end position="275"/>
    </location>
</feature>
<evidence type="ECO:0000256" key="1">
    <source>
        <dbReference type="SAM" id="MobiDB-lite"/>
    </source>
</evidence>
<feature type="region of interest" description="Disordered" evidence="1">
    <location>
        <begin position="23"/>
        <end position="173"/>
    </location>
</feature>
<organism evidence="4 5">
    <name type="scientific">Rossellomorea vietnamensis</name>
    <dbReference type="NCBI Taxonomy" id="218284"/>
    <lineage>
        <taxon>Bacteria</taxon>
        <taxon>Bacillati</taxon>
        <taxon>Bacillota</taxon>
        <taxon>Bacilli</taxon>
        <taxon>Bacillales</taxon>
        <taxon>Bacillaceae</taxon>
        <taxon>Rossellomorea</taxon>
    </lineage>
</organism>
<gene>
    <name evidence="4" type="ORF">FZC78_07490</name>
</gene>
<keyword evidence="2" id="KW-0732">Signal</keyword>
<evidence type="ECO:0000259" key="3">
    <source>
        <dbReference type="Pfam" id="PF14478"/>
    </source>
</evidence>
<dbReference type="Gene3D" id="2.170.130.30">
    <property type="match status" value="1"/>
</dbReference>
<evidence type="ECO:0000256" key="2">
    <source>
        <dbReference type="SAM" id="SignalP"/>
    </source>
</evidence>
<feature type="chain" id="PRO_5038425361" evidence="2">
    <location>
        <begin position="21"/>
        <end position="279"/>
    </location>
</feature>
<dbReference type="InterPro" id="IPR027954">
    <property type="entry name" value="Transcobalamin-like_C"/>
</dbReference>
<dbReference type="Pfam" id="PF14478">
    <property type="entry name" value="DUF4430"/>
    <property type="match status" value="1"/>
</dbReference>
<evidence type="ECO:0000313" key="4">
    <source>
        <dbReference type="EMBL" id="TYS17696.1"/>
    </source>
</evidence>
<feature type="compositionally biased region" description="Basic and acidic residues" evidence="1">
    <location>
        <begin position="105"/>
        <end position="172"/>
    </location>
</feature>
<dbReference type="RefSeq" id="WP_148939030.1">
    <property type="nucleotide sequence ID" value="NZ_VTEI01000003.1"/>
</dbReference>
<proteinExistence type="predicted"/>
<protein>
    <submittedName>
        <fullName evidence="4">DUF4430 domain-containing protein</fullName>
    </submittedName>
</protein>
<dbReference type="OrthoDB" id="2356646at2"/>
<feature type="signal peptide" evidence="2">
    <location>
        <begin position="1"/>
        <end position="20"/>
    </location>
</feature>